<dbReference type="GO" id="GO:0046677">
    <property type="term" value="P:response to antibiotic"/>
    <property type="evidence" value="ECO:0007669"/>
    <property type="project" value="InterPro"/>
</dbReference>
<dbReference type="Gene3D" id="3.30.1870.10">
    <property type="entry name" value="EreA-like, domain 2"/>
    <property type="match status" value="1"/>
</dbReference>
<organism evidence="1 2">
    <name type="scientific">Actinomadura craniellae</name>
    <dbReference type="NCBI Taxonomy" id="2231787"/>
    <lineage>
        <taxon>Bacteria</taxon>
        <taxon>Bacillati</taxon>
        <taxon>Actinomycetota</taxon>
        <taxon>Actinomycetes</taxon>
        <taxon>Streptosporangiales</taxon>
        <taxon>Thermomonosporaceae</taxon>
        <taxon>Actinomadura</taxon>
    </lineage>
</organism>
<dbReference type="PANTHER" id="PTHR31299:SF0">
    <property type="entry name" value="ESTERASE, PUTATIVE (AFU_ORTHOLOGUE AFUA_1G05850)-RELATED"/>
    <property type="match status" value="1"/>
</dbReference>
<dbReference type="Gene3D" id="1.20.1440.30">
    <property type="entry name" value="Biosynthetic Protein domain"/>
    <property type="match status" value="1"/>
</dbReference>
<dbReference type="InterPro" id="IPR014622">
    <property type="entry name" value="UCP036794_erythomycin"/>
</dbReference>
<accession>A0A365GWI8</accession>
<keyword evidence="2" id="KW-1185">Reference proteome</keyword>
<sequence length="447" mass="50457">MPPPNLRNRPTFLLIMLLCAGVLFTAPLARAELAEDGLAQALGANAYELHSTEPTGDLRDLRPLGRMVEGAAVVGVGEATHNSREFFTMKHRMFRYLVEEKGFATFSLEANWSAGLRLDDYVLYGRGDARQIMREEFKGASDFWYTREYLDLIEWMRAHNARHPRKVRFMGNDIGYPAPRLFDEVTGYLQRRHPASLPEIEVLYQGLRPTVGVNDWMLAYPGRPLAERQELAARAERALGILRDLPPGPDPAERALTEQHARVIAQTARLYAVDFDDQDDVAQAMLHRDRAMAANTAWWHEHTGQRIVLSAHNAHIAYVSYAPDRYPKMQGAFLRDRLGTRYVNVGITFHQGSFNAQDAEDDYRMRAFTVGPAAPGGNEHTLDRVHFQDFLLDLRTAPLAARAWLGGARPTRVIGTAYPEPEYQVSLGRSHDVLIHLHRVRAASLLA</sequence>
<dbReference type="OrthoDB" id="9810066at2"/>
<evidence type="ECO:0000313" key="2">
    <source>
        <dbReference type="Proteomes" id="UP000251891"/>
    </source>
</evidence>
<protein>
    <submittedName>
        <fullName evidence="1">Erythromycin esterase family protein</fullName>
    </submittedName>
</protein>
<dbReference type="AlphaFoldDB" id="A0A365GWI8"/>
<dbReference type="PANTHER" id="PTHR31299">
    <property type="entry name" value="ESTERASE, PUTATIVE (AFU_ORTHOLOGUE AFUA_1G05850)-RELATED"/>
    <property type="match status" value="1"/>
</dbReference>
<gene>
    <name evidence="1" type="ORF">DPM19_32245</name>
</gene>
<dbReference type="Proteomes" id="UP000251891">
    <property type="component" value="Unassembled WGS sequence"/>
</dbReference>
<name>A0A365GWI8_9ACTN</name>
<proteinExistence type="predicted"/>
<dbReference type="CDD" id="cd14728">
    <property type="entry name" value="Ere-like"/>
    <property type="match status" value="1"/>
</dbReference>
<dbReference type="InterPro" id="IPR052036">
    <property type="entry name" value="Hydrolase/PRTase-associated"/>
</dbReference>
<dbReference type="EMBL" id="QLYX01000021">
    <property type="protein sequence ID" value="RAY11174.1"/>
    <property type="molecule type" value="Genomic_DNA"/>
</dbReference>
<dbReference type="PIRSF" id="PIRSF036794">
    <property type="entry name" value="UCP_erythr_ester"/>
    <property type="match status" value="1"/>
</dbReference>
<dbReference type="InterPro" id="IPR007815">
    <property type="entry name" value="Emycin_Estase"/>
</dbReference>
<reference evidence="1 2" key="1">
    <citation type="submission" date="2018-06" db="EMBL/GenBank/DDBJ databases">
        <title>Actinomadura craniellae sp. nov. isolated from marine sponge Craniella sp.</title>
        <authorList>
            <person name="Li L."/>
            <person name="Xu Q.H."/>
            <person name="Lin H.W."/>
            <person name="Lu Y.H."/>
        </authorList>
    </citation>
    <scope>NUCLEOTIDE SEQUENCE [LARGE SCALE GENOMIC DNA]</scope>
    <source>
        <strain evidence="1 2">LHW63021</strain>
    </source>
</reference>
<dbReference type="Gene3D" id="3.40.1660.10">
    <property type="entry name" value="EreA-like (biosynthetic domain)"/>
    <property type="match status" value="1"/>
</dbReference>
<dbReference type="RefSeq" id="WP_111871873.1">
    <property type="nucleotide sequence ID" value="NZ_QLYX01000021.1"/>
</dbReference>
<dbReference type="Pfam" id="PF05139">
    <property type="entry name" value="Erythro_esteras"/>
    <property type="match status" value="1"/>
</dbReference>
<dbReference type="SUPFAM" id="SSF159501">
    <property type="entry name" value="EreA/ChaN-like"/>
    <property type="match status" value="1"/>
</dbReference>
<comment type="caution">
    <text evidence="1">The sequence shown here is derived from an EMBL/GenBank/DDBJ whole genome shotgun (WGS) entry which is preliminary data.</text>
</comment>
<evidence type="ECO:0000313" key="1">
    <source>
        <dbReference type="EMBL" id="RAY11174.1"/>
    </source>
</evidence>